<evidence type="ECO:0000256" key="8">
    <source>
        <dbReference type="ARBA" id="ARBA00023273"/>
    </source>
</evidence>
<evidence type="ECO:0000256" key="7">
    <source>
        <dbReference type="ARBA" id="ARBA00023069"/>
    </source>
</evidence>
<dbReference type="Pfam" id="PF12796">
    <property type="entry name" value="Ank_2"/>
    <property type="match status" value="1"/>
</dbReference>
<keyword evidence="2" id="KW-0479">Metal-binding</keyword>
<evidence type="ECO:0000256" key="1">
    <source>
        <dbReference type="ARBA" id="ARBA00004138"/>
    </source>
</evidence>
<proteinExistence type="predicted"/>
<evidence type="ECO:0000256" key="2">
    <source>
        <dbReference type="ARBA" id="ARBA00022723"/>
    </source>
</evidence>
<dbReference type="PANTHER" id="PTHR24150:SF8">
    <property type="entry name" value="ANKYRIN REPEAT AND MYND DOMAIN-CONTAINING PROTEIN 2"/>
    <property type="match status" value="1"/>
</dbReference>
<dbReference type="AlphaFoldDB" id="A0A9N9MAG4"/>
<sequence length="432" mass="49031">MDMGLTPPVLEAWSMFLAEMCTIYRVFLVKITKMQETGEKSSEKSLLPEDQKLFDTINNNDALLLKALLSEKPQNVNILDENNMTLLQHAAYKGNKDLVQILLDQGAEVTLCQHQHNYTALHFGALSGNPDVCLLLLEAGAKSTDTNSVGRTPSQMAAFVGHHNCVAVINNYVPKQDVECYKHTDSKTTPTLPSFLLDSFHKFIMQTNVHPIKVVMNIYSFVGLQDHLDEVKRVLESMREREMNRGPETNEVMSFKFHYLGYIVGEIRKLKDRQAAKKETAVEDEKKTDITEAFARKLLKPGKDDNLDFMDAFLKECIREFPFRESTLFRQMVTTLSGTQAPSALYVVNSVINGQRGFIDQIPHCNTCGEEKPAKKCSKCKVVQYCDRNCQRLHWTWHKKSCARLSPEAGVDNNKPNKEVDSSELQDFLSKN</sequence>
<dbReference type="Proteomes" id="UP001152799">
    <property type="component" value="Chromosome 1"/>
</dbReference>
<evidence type="ECO:0000256" key="10">
    <source>
        <dbReference type="PROSITE-ProRule" id="PRU00134"/>
    </source>
</evidence>
<dbReference type="SUPFAM" id="SSF48403">
    <property type="entry name" value="Ankyrin repeat"/>
    <property type="match status" value="1"/>
</dbReference>
<dbReference type="OrthoDB" id="10257049at2759"/>
<evidence type="ECO:0000313" key="13">
    <source>
        <dbReference type="EMBL" id="CAG9759493.1"/>
    </source>
</evidence>
<organism evidence="13 14">
    <name type="scientific">Ceutorhynchus assimilis</name>
    <name type="common">cabbage seed weevil</name>
    <dbReference type="NCBI Taxonomy" id="467358"/>
    <lineage>
        <taxon>Eukaryota</taxon>
        <taxon>Metazoa</taxon>
        <taxon>Ecdysozoa</taxon>
        <taxon>Arthropoda</taxon>
        <taxon>Hexapoda</taxon>
        <taxon>Insecta</taxon>
        <taxon>Pterygota</taxon>
        <taxon>Neoptera</taxon>
        <taxon>Endopterygota</taxon>
        <taxon>Coleoptera</taxon>
        <taxon>Polyphaga</taxon>
        <taxon>Cucujiformia</taxon>
        <taxon>Curculionidae</taxon>
        <taxon>Ceutorhynchinae</taxon>
        <taxon>Ceutorhynchus</taxon>
    </lineage>
</organism>
<keyword evidence="4 10" id="KW-0863">Zinc-finger</keyword>
<dbReference type="InterPro" id="IPR052452">
    <property type="entry name" value="Ankyrin-MYND_dom_contain_2"/>
</dbReference>
<feature type="repeat" description="ANK" evidence="9">
    <location>
        <begin position="116"/>
        <end position="148"/>
    </location>
</feature>
<dbReference type="Gene3D" id="6.10.140.2220">
    <property type="match status" value="1"/>
</dbReference>
<dbReference type="InterPro" id="IPR002110">
    <property type="entry name" value="Ankyrin_rpt"/>
</dbReference>
<evidence type="ECO:0000313" key="14">
    <source>
        <dbReference type="Proteomes" id="UP001152799"/>
    </source>
</evidence>
<evidence type="ECO:0000256" key="11">
    <source>
        <dbReference type="SAM" id="MobiDB-lite"/>
    </source>
</evidence>
<evidence type="ECO:0000256" key="4">
    <source>
        <dbReference type="ARBA" id="ARBA00022771"/>
    </source>
</evidence>
<dbReference type="PROSITE" id="PS50088">
    <property type="entry name" value="ANK_REPEAT"/>
    <property type="match status" value="2"/>
</dbReference>
<dbReference type="EMBL" id="OU892277">
    <property type="protein sequence ID" value="CAG9759493.1"/>
    <property type="molecule type" value="Genomic_DNA"/>
</dbReference>
<gene>
    <name evidence="13" type="ORF">CEUTPL_LOCUS241</name>
</gene>
<accession>A0A9N9MAG4</accession>
<dbReference type="GO" id="GO:0008270">
    <property type="term" value="F:zinc ion binding"/>
    <property type="evidence" value="ECO:0007669"/>
    <property type="project" value="UniProtKB-KW"/>
</dbReference>
<keyword evidence="6 9" id="KW-0040">ANK repeat</keyword>
<reference evidence="13" key="1">
    <citation type="submission" date="2022-01" db="EMBL/GenBank/DDBJ databases">
        <authorList>
            <person name="King R."/>
        </authorList>
    </citation>
    <scope>NUCLEOTIDE SEQUENCE</scope>
</reference>
<evidence type="ECO:0000256" key="6">
    <source>
        <dbReference type="ARBA" id="ARBA00023043"/>
    </source>
</evidence>
<feature type="compositionally biased region" description="Polar residues" evidence="11">
    <location>
        <begin position="423"/>
        <end position="432"/>
    </location>
</feature>
<protein>
    <recommendedName>
        <fullName evidence="12">MYND-type domain-containing protein</fullName>
    </recommendedName>
</protein>
<evidence type="ECO:0000256" key="5">
    <source>
        <dbReference type="ARBA" id="ARBA00022833"/>
    </source>
</evidence>
<dbReference type="PROSITE" id="PS50297">
    <property type="entry name" value="ANK_REP_REGION"/>
    <property type="match status" value="2"/>
</dbReference>
<keyword evidence="7" id="KW-0969">Cilium</keyword>
<evidence type="ECO:0000259" key="12">
    <source>
        <dbReference type="PROSITE" id="PS50865"/>
    </source>
</evidence>
<dbReference type="Pfam" id="PF01753">
    <property type="entry name" value="zf-MYND"/>
    <property type="match status" value="1"/>
</dbReference>
<dbReference type="InterPro" id="IPR002893">
    <property type="entry name" value="Znf_MYND"/>
</dbReference>
<feature type="region of interest" description="Disordered" evidence="11">
    <location>
        <begin position="408"/>
        <end position="432"/>
    </location>
</feature>
<keyword evidence="8" id="KW-0966">Cell projection</keyword>
<dbReference type="InterPro" id="IPR036770">
    <property type="entry name" value="Ankyrin_rpt-contain_sf"/>
</dbReference>
<dbReference type="SUPFAM" id="SSF144232">
    <property type="entry name" value="HIT/MYND zinc finger-like"/>
    <property type="match status" value="1"/>
</dbReference>
<dbReference type="PROSITE" id="PS50865">
    <property type="entry name" value="ZF_MYND_2"/>
    <property type="match status" value="1"/>
</dbReference>
<comment type="subcellular location">
    <subcellularLocation>
        <location evidence="1">Cell projection</location>
        <location evidence="1">Cilium</location>
    </subcellularLocation>
</comment>
<feature type="domain" description="MYND-type" evidence="12">
    <location>
        <begin position="365"/>
        <end position="402"/>
    </location>
</feature>
<evidence type="ECO:0000256" key="3">
    <source>
        <dbReference type="ARBA" id="ARBA00022737"/>
    </source>
</evidence>
<dbReference type="PANTHER" id="PTHR24150">
    <property type="entry name" value="ANKYRIN REPEAT AND MYND DOMAIN-CONTAINING PROTEIN 2"/>
    <property type="match status" value="1"/>
</dbReference>
<dbReference type="SMART" id="SM00248">
    <property type="entry name" value="ANK"/>
    <property type="match status" value="3"/>
</dbReference>
<dbReference type="Gene3D" id="1.25.40.20">
    <property type="entry name" value="Ankyrin repeat-containing domain"/>
    <property type="match status" value="1"/>
</dbReference>
<evidence type="ECO:0000256" key="9">
    <source>
        <dbReference type="PROSITE-ProRule" id="PRU00023"/>
    </source>
</evidence>
<dbReference type="GO" id="GO:0005929">
    <property type="term" value="C:cilium"/>
    <property type="evidence" value="ECO:0007669"/>
    <property type="project" value="UniProtKB-SubCell"/>
</dbReference>
<keyword evidence="3" id="KW-0677">Repeat</keyword>
<keyword evidence="14" id="KW-1185">Reference proteome</keyword>
<feature type="repeat" description="ANK" evidence="9">
    <location>
        <begin position="82"/>
        <end position="114"/>
    </location>
</feature>
<name>A0A9N9MAG4_9CUCU</name>
<keyword evidence="5" id="KW-0862">Zinc</keyword>